<organism evidence="2 3">
    <name type="scientific">Marinobacter salinus</name>
    <dbReference type="NCBI Taxonomy" id="1874317"/>
    <lineage>
        <taxon>Bacteria</taxon>
        <taxon>Pseudomonadati</taxon>
        <taxon>Pseudomonadota</taxon>
        <taxon>Gammaproteobacteria</taxon>
        <taxon>Pseudomonadales</taxon>
        <taxon>Marinobacteraceae</taxon>
        <taxon>Marinobacter</taxon>
    </lineage>
</organism>
<sequence>MADHRSFHLWWLALAAGLLPLLTIHTTFVVSVLEGRIELCMPYWDSCTSISRTGRYGTSYFIFKGTMLPAALLGVFFWWLNGRWLRQLGIHSAGVAWIPWLGLVASISLGLYTLALGHAGDGFNLIRRVGVVLYFSLTFICELLVSAGLRGHPFWKHSGMRLLNLCQLILGVGILSVILNGIAPEFYSRKDDAFEWILALLINAHALWLALLWRKNRFRVRLWVG</sequence>
<keyword evidence="3" id="KW-1185">Reference proteome</keyword>
<dbReference type="EMBL" id="CP017715">
    <property type="protein sequence ID" value="AOY89149.1"/>
    <property type="molecule type" value="Genomic_DNA"/>
</dbReference>
<keyword evidence="1" id="KW-0812">Transmembrane</keyword>
<protein>
    <recommendedName>
        <fullName evidence="4">DUF998 domain-containing protein</fullName>
    </recommendedName>
</protein>
<keyword evidence="1" id="KW-1133">Transmembrane helix</keyword>
<feature type="transmembrane region" description="Helical" evidence="1">
    <location>
        <begin position="61"/>
        <end position="80"/>
    </location>
</feature>
<dbReference type="AlphaFoldDB" id="A0A1D9GNI2"/>
<dbReference type="STRING" id="1874317.BKP64_13775"/>
<feature type="transmembrane region" description="Helical" evidence="1">
    <location>
        <begin position="92"/>
        <end position="112"/>
    </location>
</feature>
<name>A0A1D9GNI2_9GAMM</name>
<feature type="transmembrane region" description="Helical" evidence="1">
    <location>
        <begin position="162"/>
        <end position="182"/>
    </location>
</feature>
<evidence type="ECO:0000313" key="3">
    <source>
        <dbReference type="Proteomes" id="UP000177445"/>
    </source>
</evidence>
<evidence type="ECO:0008006" key="4">
    <source>
        <dbReference type="Google" id="ProtNLM"/>
    </source>
</evidence>
<dbReference type="RefSeq" id="WP_070971200.1">
    <property type="nucleotide sequence ID" value="NZ_CP017715.1"/>
</dbReference>
<evidence type="ECO:0000313" key="2">
    <source>
        <dbReference type="EMBL" id="AOY89149.1"/>
    </source>
</evidence>
<feature type="transmembrane region" description="Helical" evidence="1">
    <location>
        <begin position="194"/>
        <end position="213"/>
    </location>
</feature>
<feature type="transmembrane region" description="Helical" evidence="1">
    <location>
        <begin position="132"/>
        <end position="150"/>
    </location>
</feature>
<accession>A0A1D9GNI2</accession>
<evidence type="ECO:0000256" key="1">
    <source>
        <dbReference type="SAM" id="Phobius"/>
    </source>
</evidence>
<proteinExistence type="predicted"/>
<dbReference type="Proteomes" id="UP000177445">
    <property type="component" value="Chromosome"/>
</dbReference>
<keyword evidence="1" id="KW-0472">Membrane</keyword>
<gene>
    <name evidence="2" type="ORF">BKP64_13775</name>
</gene>
<dbReference type="OrthoDB" id="9180406at2"/>
<dbReference type="KEGG" id="msq:BKP64_13775"/>
<feature type="transmembrane region" description="Helical" evidence="1">
    <location>
        <begin position="9"/>
        <end position="33"/>
    </location>
</feature>
<reference evidence="2 3" key="1">
    <citation type="submission" date="2016-10" db="EMBL/GenBank/DDBJ databases">
        <title>Marinobacter salinus sp. nov., a moderately halophilic bacterium isolated from a tidal flat environment.</title>
        <authorList>
            <person name="Park S.-J."/>
        </authorList>
    </citation>
    <scope>NUCLEOTIDE SEQUENCE [LARGE SCALE GENOMIC DNA]</scope>
    <source>
        <strain evidence="2 3">Hb8</strain>
    </source>
</reference>